<accession>A0ABT8R6B8</accession>
<evidence type="ECO:0008006" key="3">
    <source>
        <dbReference type="Google" id="ProtNLM"/>
    </source>
</evidence>
<gene>
    <name evidence="1" type="ORF">Q0590_15355</name>
</gene>
<sequence length="77" mass="9181">MEKKSNKSRNRFAQPEGLSYKEIINDYYCWQQEEADTCEPTRMFSQAVAGESEFGEAEILEDIYKRLLENTNHKRRE</sequence>
<dbReference type="Proteomes" id="UP001168528">
    <property type="component" value="Unassembled WGS sequence"/>
</dbReference>
<dbReference type="EMBL" id="JAUKPO010000008">
    <property type="protein sequence ID" value="MDO1447646.1"/>
    <property type="molecule type" value="Genomic_DNA"/>
</dbReference>
<name>A0ABT8R6B8_9BACT</name>
<keyword evidence="2" id="KW-1185">Reference proteome</keyword>
<evidence type="ECO:0000313" key="2">
    <source>
        <dbReference type="Proteomes" id="UP001168528"/>
    </source>
</evidence>
<dbReference type="RefSeq" id="WP_302038451.1">
    <property type="nucleotide sequence ID" value="NZ_JAUKPO010000008.1"/>
</dbReference>
<evidence type="ECO:0000313" key="1">
    <source>
        <dbReference type="EMBL" id="MDO1447646.1"/>
    </source>
</evidence>
<protein>
    <recommendedName>
        <fullName evidence="3">YozE SAM-like domain-containing protein</fullName>
    </recommendedName>
</protein>
<proteinExistence type="predicted"/>
<comment type="caution">
    <text evidence="1">The sequence shown here is derived from an EMBL/GenBank/DDBJ whole genome shotgun (WGS) entry which is preliminary data.</text>
</comment>
<organism evidence="1 2">
    <name type="scientific">Rhodocytophaga aerolata</name>
    <dbReference type="NCBI Taxonomy" id="455078"/>
    <lineage>
        <taxon>Bacteria</taxon>
        <taxon>Pseudomonadati</taxon>
        <taxon>Bacteroidota</taxon>
        <taxon>Cytophagia</taxon>
        <taxon>Cytophagales</taxon>
        <taxon>Rhodocytophagaceae</taxon>
        <taxon>Rhodocytophaga</taxon>
    </lineage>
</organism>
<reference evidence="1" key="1">
    <citation type="submission" date="2023-07" db="EMBL/GenBank/DDBJ databases">
        <title>The genome sequence of Rhodocytophaga aerolata KACC 12507.</title>
        <authorList>
            <person name="Zhang X."/>
        </authorList>
    </citation>
    <scope>NUCLEOTIDE SEQUENCE</scope>
    <source>
        <strain evidence="1">KACC 12507</strain>
    </source>
</reference>